<keyword evidence="2" id="KW-1185">Reference proteome</keyword>
<name>A0A1G8I6C1_9BACI</name>
<accession>A0A1G8I6C1</accession>
<sequence length="70" mass="8230">MQKNYRDYTIGELLDMGVNVSVRNHNVHEDEANQFVNQFEGIKRSSDNLKTGQHLIKGWKKKFEIVCFCK</sequence>
<reference evidence="1 2" key="1">
    <citation type="submission" date="2016-10" db="EMBL/GenBank/DDBJ databases">
        <authorList>
            <person name="de Groot N.N."/>
        </authorList>
    </citation>
    <scope>NUCLEOTIDE SEQUENCE [LARGE SCALE GENOMIC DNA]</scope>
    <source>
        <strain evidence="1 2">DSM 21632</strain>
    </source>
</reference>
<evidence type="ECO:0000313" key="2">
    <source>
        <dbReference type="Proteomes" id="UP000199163"/>
    </source>
</evidence>
<dbReference type="AlphaFoldDB" id="A0A1G8I6C1"/>
<dbReference type="RefSeq" id="WP_091275534.1">
    <property type="nucleotide sequence ID" value="NZ_FNDK01000023.1"/>
</dbReference>
<proteinExistence type="predicted"/>
<dbReference type="Proteomes" id="UP000199163">
    <property type="component" value="Unassembled WGS sequence"/>
</dbReference>
<gene>
    <name evidence="1" type="ORF">SAMN05192534_12313</name>
</gene>
<dbReference type="STRING" id="568899.SAMN05192534_12313"/>
<dbReference type="OrthoDB" id="2974363at2"/>
<protein>
    <submittedName>
        <fullName evidence="1">Uncharacterized protein</fullName>
    </submittedName>
</protein>
<evidence type="ECO:0000313" key="1">
    <source>
        <dbReference type="EMBL" id="SDI14519.1"/>
    </source>
</evidence>
<organism evidence="1 2">
    <name type="scientific">Alteribacillus persepolensis</name>
    <dbReference type="NCBI Taxonomy" id="568899"/>
    <lineage>
        <taxon>Bacteria</taxon>
        <taxon>Bacillati</taxon>
        <taxon>Bacillota</taxon>
        <taxon>Bacilli</taxon>
        <taxon>Bacillales</taxon>
        <taxon>Bacillaceae</taxon>
        <taxon>Alteribacillus</taxon>
    </lineage>
</organism>
<dbReference type="EMBL" id="FNDK01000023">
    <property type="protein sequence ID" value="SDI14519.1"/>
    <property type="molecule type" value="Genomic_DNA"/>
</dbReference>